<name>A0A6C0ENX2_9ZZZZ</name>
<sequence>MRLLYLFILFNLFFVYCNSFLFQSGYVPIKFKHLNITYKPKYKNLKLLKKINYANYDIINLIKNNNTNDTYDIYDIYDIYTNDTYDIYDDDDDDNNDKMNRFFINVLLMKLFIFMKTRNCNLIYY</sequence>
<evidence type="ECO:0000313" key="1">
    <source>
        <dbReference type="EMBL" id="QHT30668.1"/>
    </source>
</evidence>
<organism evidence="1">
    <name type="scientific">viral metagenome</name>
    <dbReference type="NCBI Taxonomy" id="1070528"/>
    <lineage>
        <taxon>unclassified sequences</taxon>
        <taxon>metagenomes</taxon>
        <taxon>organismal metagenomes</taxon>
    </lineage>
</organism>
<protein>
    <submittedName>
        <fullName evidence="1">Uncharacterized protein</fullName>
    </submittedName>
</protein>
<accession>A0A6C0ENX2</accession>
<proteinExistence type="predicted"/>
<dbReference type="AlphaFoldDB" id="A0A6C0ENX2"/>
<reference evidence="1" key="1">
    <citation type="journal article" date="2020" name="Nature">
        <title>Giant virus diversity and host interactions through global metagenomics.</title>
        <authorList>
            <person name="Schulz F."/>
            <person name="Roux S."/>
            <person name="Paez-Espino D."/>
            <person name="Jungbluth S."/>
            <person name="Walsh D.A."/>
            <person name="Denef V.J."/>
            <person name="McMahon K.D."/>
            <person name="Konstantinidis K.T."/>
            <person name="Eloe-Fadrosh E.A."/>
            <person name="Kyrpides N.C."/>
            <person name="Woyke T."/>
        </authorList>
    </citation>
    <scope>NUCLEOTIDE SEQUENCE</scope>
    <source>
        <strain evidence="1">GVMAG-M-3300009151-35</strain>
    </source>
</reference>
<dbReference type="EMBL" id="MN738905">
    <property type="protein sequence ID" value="QHT30668.1"/>
    <property type="molecule type" value="Genomic_DNA"/>
</dbReference>